<dbReference type="GO" id="GO:0005886">
    <property type="term" value="C:plasma membrane"/>
    <property type="evidence" value="ECO:0007669"/>
    <property type="project" value="UniProtKB-SubCell"/>
</dbReference>
<evidence type="ECO:0000313" key="12">
    <source>
        <dbReference type="EMBL" id="MBP1326765.1"/>
    </source>
</evidence>
<evidence type="ECO:0000256" key="8">
    <source>
        <dbReference type="ARBA" id="ARBA00023163"/>
    </source>
</evidence>
<feature type="domain" description="Anti-sigma K factor RskA C-terminal" evidence="11">
    <location>
        <begin position="133"/>
        <end position="269"/>
    </location>
</feature>
<dbReference type="PANTHER" id="PTHR37461:SF1">
    <property type="entry name" value="ANTI-SIGMA-K FACTOR RSKA"/>
    <property type="match status" value="1"/>
</dbReference>
<dbReference type="GO" id="GO:0006417">
    <property type="term" value="P:regulation of translation"/>
    <property type="evidence" value="ECO:0007669"/>
    <property type="project" value="TreeGrafter"/>
</dbReference>
<keyword evidence="8" id="KW-0804">Transcription</keyword>
<evidence type="ECO:0000256" key="10">
    <source>
        <dbReference type="ARBA" id="ARBA00030803"/>
    </source>
</evidence>
<organism evidence="12 13">
    <name type="scientific">Leucobacter exalbidus</name>
    <dbReference type="NCBI Taxonomy" id="662960"/>
    <lineage>
        <taxon>Bacteria</taxon>
        <taxon>Bacillati</taxon>
        <taxon>Actinomycetota</taxon>
        <taxon>Actinomycetes</taxon>
        <taxon>Micrococcales</taxon>
        <taxon>Microbacteriaceae</taxon>
        <taxon>Leucobacter</taxon>
    </lineage>
</organism>
<dbReference type="InterPro" id="IPR041916">
    <property type="entry name" value="Anti_sigma_zinc_sf"/>
</dbReference>
<dbReference type="GO" id="GO:0016989">
    <property type="term" value="F:sigma factor antagonist activity"/>
    <property type="evidence" value="ECO:0007669"/>
    <property type="project" value="TreeGrafter"/>
</dbReference>
<dbReference type="InterPro" id="IPR051474">
    <property type="entry name" value="Anti-sigma-K/W_factor"/>
</dbReference>
<evidence type="ECO:0000256" key="6">
    <source>
        <dbReference type="ARBA" id="ARBA00023015"/>
    </source>
</evidence>
<comment type="caution">
    <text evidence="12">The sequence shown here is derived from an EMBL/GenBank/DDBJ whole genome shotgun (WGS) entry which is preliminary data.</text>
</comment>
<dbReference type="AlphaFoldDB" id="A0A940PV28"/>
<keyword evidence="3" id="KW-1003">Cell membrane</keyword>
<evidence type="ECO:0000313" key="13">
    <source>
        <dbReference type="Proteomes" id="UP000675163"/>
    </source>
</evidence>
<name>A0A940PV28_9MICO</name>
<proteinExistence type="predicted"/>
<keyword evidence="7" id="KW-0472">Membrane</keyword>
<keyword evidence="4" id="KW-0812">Transmembrane</keyword>
<evidence type="ECO:0000259" key="11">
    <source>
        <dbReference type="Pfam" id="PF10099"/>
    </source>
</evidence>
<gene>
    <name evidence="12" type="ORF">JOF28_001997</name>
</gene>
<dbReference type="PANTHER" id="PTHR37461">
    <property type="entry name" value="ANTI-SIGMA-K FACTOR RSKA"/>
    <property type="match status" value="1"/>
</dbReference>
<sequence>MNETEFRELSAARALHALSPEEEQQFSAAWATHPEWTHIVDADRETAAALGELTEEVEPPAPLRASILDAIMSASQDLPAGETKAPAVPVAPDVAGVPGAPAAESAHAGGSEDADVAAVQGSNKKRRAGWFALAASAAVLLALTLTPAIRASLTPVDPVAVALEQVAAAPDLSTVSAAFDGQGRATLHWSEAEQSTVFLAEGLPELSADHDFELWIVRDGEPISRGVVKADHARDTAAIVEGFEPGDVVAVTIEDRGGSPDGLPTTDPILAVDSA</sequence>
<dbReference type="Proteomes" id="UP000675163">
    <property type="component" value="Unassembled WGS sequence"/>
</dbReference>
<keyword evidence="6" id="KW-0805">Transcription regulation</keyword>
<evidence type="ECO:0000256" key="7">
    <source>
        <dbReference type="ARBA" id="ARBA00023136"/>
    </source>
</evidence>
<evidence type="ECO:0000256" key="4">
    <source>
        <dbReference type="ARBA" id="ARBA00022692"/>
    </source>
</evidence>
<keyword evidence="13" id="KW-1185">Reference proteome</keyword>
<keyword evidence="5" id="KW-1133">Transmembrane helix</keyword>
<evidence type="ECO:0000256" key="1">
    <source>
        <dbReference type="ARBA" id="ARBA00004167"/>
    </source>
</evidence>
<evidence type="ECO:0000256" key="2">
    <source>
        <dbReference type="ARBA" id="ARBA00004236"/>
    </source>
</evidence>
<dbReference type="InterPro" id="IPR018764">
    <property type="entry name" value="RskA_C"/>
</dbReference>
<evidence type="ECO:0000256" key="9">
    <source>
        <dbReference type="ARBA" id="ARBA00029829"/>
    </source>
</evidence>
<dbReference type="EMBL" id="JAFIDA010000001">
    <property type="protein sequence ID" value="MBP1326765.1"/>
    <property type="molecule type" value="Genomic_DNA"/>
</dbReference>
<evidence type="ECO:0000256" key="3">
    <source>
        <dbReference type="ARBA" id="ARBA00022475"/>
    </source>
</evidence>
<dbReference type="Pfam" id="PF10099">
    <property type="entry name" value="RskA_C"/>
    <property type="match status" value="1"/>
</dbReference>
<comment type="subcellular location">
    <subcellularLocation>
        <location evidence="2">Cell membrane</location>
    </subcellularLocation>
    <subcellularLocation>
        <location evidence="1">Membrane</location>
        <topology evidence="1">Single-pass membrane protein</topology>
    </subcellularLocation>
</comment>
<evidence type="ECO:0000256" key="5">
    <source>
        <dbReference type="ARBA" id="ARBA00022989"/>
    </source>
</evidence>
<dbReference type="Gene3D" id="1.10.10.1320">
    <property type="entry name" value="Anti-sigma factor, zinc-finger domain"/>
    <property type="match status" value="1"/>
</dbReference>
<dbReference type="RefSeq" id="WP_209705622.1">
    <property type="nucleotide sequence ID" value="NZ_JAFIDA010000001.1"/>
</dbReference>
<reference evidence="12" key="1">
    <citation type="submission" date="2021-02" db="EMBL/GenBank/DDBJ databases">
        <title>Sequencing the genomes of 1000 actinobacteria strains.</title>
        <authorList>
            <person name="Klenk H.-P."/>
        </authorList>
    </citation>
    <scope>NUCLEOTIDE SEQUENCE</scope>
    <source>
        <strain evidence="12">DSM 22850</strain>
    </source>
</reference>
<protein>
    <recommendedName>
        <fullName evidence="10">Regulator of SigK</fullName>
    </recommendedName>
    <alternativeName>
        <fullName evidence="9">Sigma-K anti-sigma factor RskA</fullName>
    </alternativeName>
</protein>
<accession>A0A940PV28</accession>